<name>A0A4Y8VUZ0_9BACT</name>
<proteinExistence type="predicted"/>
<dbReference type="Gene3D" id="2.40.128.280">
    <property type="match status" value="1"/>
</dbReference>
<dbReference type="RefSeq" id="WP_134842676.1">
    <property type="nucleotide sequence ID" value="NZ_SGVY01000004.1"/>
</dbReference>
<evidence type="ECO:0000259" key="1">
    <source>
        <dbReference type="Pfam" id="PF16585"/>
    </source>
</evidence>
<dbReference type="AlphaFoldDB" id="A0A4Y8VUZ0"/>
<accession>A0A4Y8VUZ0</accession>
<evidence type="ECO:0000313" key="2">
    <source>
        <dbReference type="EMBL" id="TFH84247.1"/>
    </source>
</evidence>
<feature type="domain" description="Lipocalin-like" evidence="1">
    <location>
        <begin position="21"/>
        <end position="158"/>
    </location>
</feature>
<dbReference type="PROSITE" id="PS51257">
    <property type="entry name" value="PROKAR_LIPOPROTEIN"/>
    <property type="match status" value="1"/>
</dbReference>
<gene>
    <name evidence="2" type="ORF">EXN75_02610</name>
</gene>
<sequence>MKRYRVLHIAFVALVGTFVMVFSSCEMETSKNGDLDGYWHLESIDTLENGGTCDFSARKVFWGIEHKLILIRDLNVGPFDGFYMRFDQTGDSLLIPKAYRKNQNYHEGDDDAPISADDMEDLRKYGINNLPEGFAKEALSGSKMILRSKTLRLKFKKF</sequence>
<dbReference type="EMBL" id="SGVY01000004">
    <property type="protein sequence ID" value="TFH84247.1"/>
    <property type="molecule type" value="Genomic_DNA"/>
</dbReference>
<organism evidence="2 3">
    <name type="scientific">Segatella hominis</name>
    <dbReference type="NCBI Taxonomy" id="2518605"/>
    <lineage>
        <taxon>Bacteria</taxon>
        <taxon>Pseudomonadati</taxon>
        <taxon>Bacteroidota</taxon>
        <taxon>Bacteroidia</taxon>
        <taxon>Bacteroidales</taxon>
        <taxon>Prevotellaceae</taxon>
        <taxon>Segatella</taxon>
    </lineage>
</organism>
<keyword evidence="3" id="KW-1185">Reference proteome</keyword>
<dbReference type="InterPro" id="IPR024311">
    <property type="entry name" value="Lipocalin-like"/>
</dbReference>
<reference evidence="2 3" key="1">
    <citation type="submission" date="2019-02" db="EMBL/GenBank/DDBJ databases">
        <title>Draft Genome Sequence of the Prevotella sp. BCRC 81118, Isolated from Human Feces.</title>
        <authorList>
            <person name="Huang C.-H."/>
        </authorList>
    </citation>
    <scope>NUCLEOTIDE SEQUENCE [LARGE SCALE GENOMIC DNA]</scope>
    <source>
        <strain evidence="2 3">BCRC 81118</strain>
    </source>
</reference>
<protein>
    <recommendedName>
        <fullName evidence="1">Lipocalin-like domain-containing protein</fullName>
    </recommendedName>
</protein>
<comment type="caution">
    <text evidence="2">The sequence shown here is derived from an EMBL/GenBank/DDBJ whole genome shotgun (WGS) entry which is preliminary data.</text>
</comment>
<dbReference type="OrthoDB" id="1082056at2"/>
<dbReference type="Pfam" id="PF16585">
    <property type="entry name" value="Lipocalin_8"/>
    <property type="match status" value="1"/>
</dbReference>
<evidence type="ECO:0000313" key="3">
    <source>
        <dbReference type="Proteomes" id="UP000297872"/>
    </source>
</evidence>
<dbReference type="GeneID" id="302994188"/>
<dbReference type="Proteomes" id="UP000297872">
    <property type="component" value="Unassembled WGS sequence"/>
</dbReference>